<proteinExistence type="predicted"/>
<dbReference type="EMBL" id="CAEZVD010000003">
    <property type="protein sequence ID" value="CAB4614908.1"/>
    <property type="molecule type" value="Genomic_DNA"/>
</dbReference>
<protein>
    <submittedName>
        <fullName evidence="1">Unannotated protein</fullName>
    </submittedName>
</protein>
<reference evidence="1" key="1">
    <citation type="submission" date="2020-05" db="EMBL/GenBank/DDBJ databases">
        <authorList>
            <person name="Chiriac C."/>
            <person name="Salcher M."/>
            <person name="Ghai R."/>
            <person name="Kavagutti S V."/>
        </authorList>
    </citation>
    <scope>NUCLEOTIDE SEQUENCE</scope>
</reference>
<dbReference type="AlphaFoldDB" id="A0A6J6I2E1"/>
<sequence length="209" mass="23064">MILNFVTLFPGHLNLNGDQANLDVLSKRLSWFGHEAQITSVDKGHTPSTNADLIFIGHGSIAAWKDIEPHLEAQLIWIKEQLRSGALLFAVASGYERAISMDLFQGSLNETARISKFEIVESRLGEVLGYLNAATDAPVFQVQDGNIGTQLHGPVMAKNPRLADQLLSEMLKRHGSELNEPLAGIKNDVDQVADIVEKVWELERKLASE</sequence>
<name>A0A6J6I2E1_9ZZZZ</name>
<evidence type="ECO:0000313" key="1">
    <source>
        <dbReference type="EMBL" id="CAB4614908.1"/>
    </source>
</evidence>
<accession>A0A6J6I2E1</accession>
<organism evidence="1">
    <name type="scientific">freshwater metagenome</name>
    <dbReference type="NCBI Taxonomy" id="449393"/>
    <lineage>
        <taxon>unclassified sequences</taxon>
        <taxon>metagenomes</taxon>
        <taxon>ecological metagenomes</taxon>
    </lineage>
</organism>
<gene>
    <name evidence="1" type="ORF">UFOPK1909_00119</name>
</gene>